<dbReference type="InterPro" id="IPR036621">
    <property type="entry name" value="Anticodon-bd_dom_sf"/>
</dbReference>
<dbReference type="Pfam" id="PF13393">
    <property type="entry name" value="tRNA-synt_His"/>
    <property type="match status" value="1"/>
</dbReference>
<dbReference type="GO" id="GO:0003723">
    <property type="term" value="F:RNA binding"/>
    <property type="evidence" value="ECO:0007669"/>
    <property type="project" value="TreeGrafter"/>
</dbReference>
<dbReference type="PANTHER" id="PTHR11476:SF7">
    <property type="entry name" value="HISTIDINE--TRNA LIGASE"/>
    <property type="match status" value="1"/>
</dbReference>
<gene>
    <name evidence="3" type="ORF">GSTUAT00007185001</name>
</gene>
<dbReference type="GO" id="GO:0005739">
    <property type="term" value="C:mitochondrion"/>
    <property type="evidence" value="ECO:0007669"/>
    <property type="project" value="TreeGrafter"/>
</dbReference>
<dbReference type="PANTHER" id="PTHR11476">
    <property type="entry name" value="HISTIDYL-TRNA SYNTHETASE"/>
    <property type="match status" value="1"/>
</dbReference>
<dbReference type="EMBL" id="LN891117">
    <property type="protein sequence ID" value="CUS08721.1"/>
    <property type="molecule type" value="Genomic_DNA"/>
</dbReference>
<dbReference type="InterPro" id="IPR041715">
    <property type="entry name" value="HisRS-like_core"/>
</dbReference>
<keyword evidence="1" id="KW-0175">Coiled coil</keyword>
<feature type="coiled-coil region" evidence="1">
    <location>
        <begin position="484"/>
        <end position="518"/>
    </location>
</feature>
<evidence type="ECO:0000313" key="3">
    <source>
        <dbReference type="EMBL" id="CUS08721.1"/>
    </source>
</evidence>
<organism evidence="3 4">
    <name type="scientific">Tuber aestivum</name>
    <name type="common">summer truffle</name>
    <dbReference type="NCBI Taxonomy" id="59557"/>
    <lineage>
        <taxon>Eukaryota</taxon>
        <taxon>Fungi</taxon>
        <taxon>Dikarya</taxon>
        <taxon>Ascomycota</taxon>
        <taxon>Pezizomycotina</taxon>
        <taxon>Pezizomycetes</taxon>
        <taxon>Pezizales</taxon>
        <taxon>Tuberaceae</taxon>
        <taxon>Tuber</taxon>
    </lineage>
</organism>
<dbReference type="Proteomes" id="UP001412239">
    <property type="component" value="Unassembled WGS sequence"/>
</dbReference>
<evidence type="ECO:0000313" key="4">
    <source>
        <dbReference type="Proteomes" id="UP001412239"/>
    </source>
</evidence>
<feature type="domain" description="Class II Histidinyl-tRNA synthetase (HisRS)-like catalytic core" evidence="2">
    <location>
        <begin position="26"/>
        <end position="292"/>
    </location>
</feature>
<reference evidence="3" key="1">
    <citation type="submission" date="2015-10" db="EMBL/GenBank/DDBJ databases">
        <authorList>
            <person name="Regsiter A."/>
            <person name="william w."/>
        </authorList>
    </citation>
    <scope>NUCLEOTIDE SEQUENCE</scope>
    <source>
        <strain evidence="3">Montdore</strain>
    </source>
</reference>
<dbReference type="GO" id="GO:0032543">
    <property type="term" value="P:mitochondrial translation"/>
    <property type="evidence" value="ECO:0007669"/>
    <property type="project" value="TreeGrafter"/>
</dbReference>
<keyword evidence="4" id="KW-1185">Reference proteome</keyword>
<proteinExistence type="predicted"/>
<sequence length="525" mass="58491">MDTTDDREFAAKAPRGTRDWFGKDIIIRDKIISSMAEVFKRHGAATIDTPIFELLNPTISGQDKFPICKLADQGGQLSSLRYSLGDSLTRWISLRGVHSAKVYQVGKEYRQVVDGSGRRVVEERMKCHFGVVGVSDGLLAEAEMLRVAMEVLDGLKLGAYTIKINHSLILRGILEVCQVPEELLPGLAGVINNISKTSWDEVHLAMTAELGLGMAIADKIGDFVAKTGGRHLLYDLLLDEELAENVAFSKGINEMRDFFDFLEIFGVMPKVAFDLSLTHPDFLDLGLVYEVVTLPHSIKSTGETIDSVEIASGASCCRWNGHLHKATFPITVIEFELEDIFRIIQARVPTGQALETEMDAYVMAIGGGFLLERMQVCRRLWDAGIKAEFLCNEVPEPAYRFAVVLSEEKIKEGKVKIKEVRNPHKRGLDVDIDNVGLVLGEMIKESRECAGDKGGAETEEERNEDGNFRERVDRVRAHGGTVEMEGVNVEMDFARVKVKDAEIELEGAKFDMRRVKIEIRGSKEK</sequence>
<dbReference type="GO" id="GO:0004821">
    <property type="term" value="F:histidine-tRNA ligase activity"/>
    <property type="evidence" value="ECO:0007669"/>
    <property type="project" value="TreeGrafter"/>
</dbReference>
<dbReference type="InterPro" id="IPR045864">
    <property type="entry name" value="aa-tRNA-synth_II/BPL/LPL"/>
</dbReference>
<dbReference type="Gene3D" id="3.30.930.10">
    <property type="entry name" value="Bira Bifunctional Protein, Domain 2"/>
    <property type="match status" value="1"/>
</dbReference>
<dbReference type="GO" id="GO:0005829">
    <property type="term" value="C:cytosol"/>
    <property type="evidence" value="ECO:0007669"/>
    <property type="project" value="TreeGrafter"/>
</dbReference>
<evidence type="ECO:0000259" key="2">
    <source>
        <dbReference type="Pfam" id="PF13393"/>
    </source>
</evidence>
<protein>
    <recommendedName>
        <fullName evidence="2">Class II Histidinyl-tRNA synthetase (HisRS)-like catalytic core domain-containing protein</fullName>
    </recommendedName>
</protein>
<evidence type="ECO:0000256" key="1">
    <source>
        <dbReference type="SAM" id="Coils"/>
    </source>
</evidence>
<name>A0A292PPL4_9PEZI</name>
<dbReference type="GO" id="GO:0006427">
    <property type="term" value="P:histidyl-tRNA aminoacylation"/>
    <property type="evidence" value="ECO:0007669"/>
    <property type="project" value="TreeGrafter"/>
</dbReference>
<dbReference type="SUPFAM" id="SSF55681">
    <property type="entry name" value="Class II aaRS and biotin synthetases"/>
    <property type="match status" value="1"/>
</dbReference>
<dbReference type="SUPFAM" id="SSF52954">
    <property type="entry name" value="Class II aaRS ABD-related"/>
    <property type="match status" value="1"/>
</dbReference>
<dbReference type="AlphaFoldDB" id="A0A292PPL4"/>
<accession>A0A292PPL4</accession>
<dbReference type="Gene3D" id="3.40.50.800">
    <property type="entry name" value="Anticodon-binding domain"/>
    <property type="match status" value="1"/>
</dbReference>